<dbReference type="PROSITE" id="PS00092">
    <property type="entry name" value="N6_MTASE"/>
    <property type="match status" value="1"/>
</dbReference>
<keyword evidence="5 7" id="KW-0949">S-adenosyl-L-methionine</keyword>
<keyword evidence="3 7" id="KW-0489">Methyltransferase</keyword>
<evidence type="ECO:0000256" key="6">
    <source>
        <dbReference type="ARBA" id="ARBA00047942"/>
    </source>
</evidence>
<dbReference type="Pfam" id="PF02086">
    <property type="entry name" value="MethyltransfD12"/>
    <property type="match status" value="2"/>
</dbReference>
<dbReference type="AlphaFoldDB" id="A0A172Q522"/>
<dbReference type="InterPro" id="IPR012327">
    <property type="entry name" value="MeTrfase_D12"/>
</dbReference>
<evidence type="ECO:0000256" key="7">
    <source>
        <dbReference type="RuleBase" id="RU361257"/>
    </source>
</evidence>
<dbReference type="InterPro" id="IPR012186">
    <property type="entry name" value="Ade-mod_methylase_MStsI"/>
</dbReference>
<dbReference type="EMBL" id="CP014699">
    <property type="protein sequence ID" value="AND78548.1"/>
    <property type="molecule type" value="Genomic_DNA"/>
</dbReference>
<evidence type="ECO:0000256" key="2">
    <source>
        <dbReference type="ARBA" id="ARBA00011900"/>
    </source>
</evidence>
<dbReference type="Gene3D" id="1.10.1020.10">
    <property type="entry name" value="Adenine-specific Methyltransferase, Domain 2"/>
    <property type="match status" value="1"/>
</dbReference>
<proteinExistence type="inferred from homology"/>
<accession>A0A172Q522</accession>
<gene>
    <name evidence="8" type="ORF">A0O21_00185</name>
</gene>
<dbReference type="InterPro" id="IPR023095">
    <property type="entry name" value="Ade_MeTrfase_dom_2"/>
</dbReference>
<dbReference type="SUPFAM" id="SSF53335">
    <property type="entry name" value="S-adenosyl-L-methionine-dependent methyltransferases"/>
    <property type="match status" value="2"/>
</dbReference>
<evidence type="ECO:0000313" key="9">
    <source>
        <dbReference type="Proteomes" id="UP000077317"/>
    </source>
</evidence>
<dbReference type="GO" id="GO:0006298">
    <property type="term" value="P:mismatch repair"/>
    <property type="evidence" value="ECO:0007669"/>
    <property type="project" value="TreeGrafter"/>
</dbReference>
<protein>
    <recommendedName>
        <fullName evidence="2 7">Site-specific DNA-methyltransferase (adenine-specific)</fullName>
        <ecNumber evidence="2 7">2.1.1.72</ecNumber>
    </recommendedName>
</protein>
<dbReference type="PANTHER" id="PTHR30481">
    <property type="entry name" value="DNA ADENINE METHYLASE"/>
    <property type="match status" value="1"/>
</dbReference>
<dbReference type="REBASE" id="145767">
    <property type="entry name" value="M.SspTA26ORF185P"/>
</dbReference>
<dbReference type="KEGG" id="spat:A0O21_00185"/>
<dbReference type="PIRSF" id="PIRSF036638">
    <property type="entry name" value="M_m6A_StsI"/>
    <property type="match status" value="1"/>
</dbReference>
<dbReference type="EC" id="2.1.1.72" evidence="2 7"/>
<dbReference type="GO" id="GO:1904047">
    <property type="term" value="F:S-adenosyl-L-methionine binding"/>
    <property type="evidence" value="ECO:0007669"/>
    <property type="project" value="TreeGrafter"/>
</dbReference>
<dbReference type="GO" id="GO:0009307">
    <property type="term" value="P:DNA restriction-modification system"/>
    <property type="evidence" value="ECO:0007669"/>
    <property type="project" value="InterPro"/>
</dbReference>
<comment type="similarity">
    <text evidence="1 7">Belongs to the N(4)/N(6)-methyltransferase family.</text>
</comment>
<dbReference type="GO" id="GO:0032259">
    <property type="term" value="P:methylation"/>
    <property type="evidence" value="ECO:0007669"/>
    <property type="project" value="UniProtKB-KW"/>
</dbReference>
<dbReference type="InterPro" id="IPR002052">
    <property type="entry name" value="DNA_methylase_N6_adenine_CS"/>
</dbReference>
<evidence type="ECO:0000256" key="4">
    <source>
        <dbReference type="ARBA" id="ARBA00022679"/>
    </source>
</evidence>
<dbReference type="PRINTS" id="PR00505">
    <property type="entry name" value="D12N6MTFRASE"/>
</dbReference>
<evidence type="ECO:0000313" key="8">
    <source>
        <dbReference type="EMBL" id="AND78548.1"/>
    </source>
</evidence>
<dbReference type="NCBIfam" id="TIGR00571">
    <property type="entry name" value="dam"/>
    <property type="match status" value="1"/>
</dbReference>
<dbReference type="OrthoDB" id="9805629at2"/>
<sequence length="653" mass="77032">MNKDVEMRYIGSKKLLLSEIKEMLDKHLFGGEEIFLDLFAGTNVVGNFFKPYFTIYSNDTLYFNYIKAKTVIENNSYLHFNALKKIGINNPLEYLQQLEGMSGYYTNNYSPAGNSMYLTQENARKIDSIREQIEKWKAEKLLLNEYEYFYLLNCLIEAIPYVSNITGTYGAFLKHWDKRALNPLTLTEETIIFNNYRKNKAFHQDANELVKQIKADIVYIDTPYNSRQYASNYHLLENVALHHKPELKGVTKIFDWQSLKSDYSTKTRAANAMENLIANIDSTHIILSYNNEGIISESELYSLLLKYAYDNQVDVKRIPYRKYQSKQKSKQKELYELLFYIQRKPTPNKFLNKPKHKPTVINQREYIKSPLNYIGGKYRLLKQIIPLFPKEIDTFVDLFSGGANVGINVPAHRYIFNDMNYRINEMFRYFQSHDPIELVEKIEKRIKEYQLSKTNEAGFLAFRKQYNENPNPLDLYILSSYSYNYQFRFNNLMEFNNPFGRNRSHFSENMKKNLLNFITRLQSLKATFSDKLLIDFDISKLSKNDFVYLDPPYLITTGSYNDGNRGFTNWGEKQEAEMYQVMRELNHRGIKFALSNVLKHKGKHNTMLEDFIKEEQLHLTILNYHYKNSSYNTIKEDSVEVLITNYDPKTVKA</sequence>
<reference evidence="9" key="2">
    <citation type="submission" date="2016-03" db="EMBL/GenBank/DDBJ databases">
        <title>Streptococcus antelopensis sp. nov., isolated from the feces of the Tibetan antelope (Pantholops hodgsonii) in Hoh Xil National Nature Reserve, Qinghai, China.</title>
        <authorList>
            <person name="Bai X."/>
        </authorList>
    </citation>
    <scope>NUCLEOTIDE SEQUENCE [LARGE SCALE GENOMIC DNA]</scope>
    <source>
        <strain evidence="9">TA 26</strain>
    </source>
</reference>
<name>A0A172Q522_9STRE</name>
<dbReference type="RefSeq" id="WP_067059866.1">
    <property type="nucleotide sequence ID" value="NZ_CP014699.1"/>
</dbReference>
<dbReference type="Gene3D" id="3.40.50.150">
    <property type="entry name" value="Vaccinia Virus protein VP39"/>
    <property type="match status" value="1"/>
</dbReference>
<comment type="catalytic activity">
    <reaction evidence="6 7">
        <text>a 2'-deoxyadenosine in DNA + S-adenosyl-L-methionine = an N(6)-methyl-2'-deoxyadenosine in DNA + S-adenosyl-L-homocysteine + H(+)</text>
        <dbReference type="Rhea" id="RHEA:15197"/>
        <dbReference type="Rhea" id="RHEA-COMP:12418"/>
        <dbReference type="Rhea" id="RHEA-COMP:12419"/>
        <dbReference type="ChEBI" id="CHEBI:15378"/>
        <dbReference type="ChEBI" id="CHEBI:57856"/>
        <dbReference type="ChEBI" id="CHEBI:59789"/>
        <dbReference type="ChEBI" id="CHEBI:90615"/>
        <dbReference type="ChEBI" id="CHEBI:90616"/>
        <dbReference type="EC" id="2.1.1.72"/>
    </reaction>
</comment>
<dbReference type="GO" id="GO:0043565">
    <property type="term" value="F:sequence-specific DNA binding"/>
    <property type="evidence" value="ECO:0007669"/>
    <property type="project" value="TreeGrafter"/>
</dbReference>
<dbReference type="GO" id="GO:0009007">
    <property type="term" value="F:site-specific DNA-methyltransferase (adenine-specific) activity"/>
    <property type="evidence" value="ECO:0007669"/>
    <property type="project" value="UniProtKB-UniRule"/>
</dbReference>
<organism evidence="8 9">
    <name type="scientific">Streptococcus pantholopis</name>
    <dbReference type="NCBI Taxonomy" id="1811193"/>
    <lineage>
        <taxon>Bacteria</taxon>
        <taxon>Bacillati</taxon>
        <taxon>Bacillota</taxon>
        <taxon>Bacilli</taxon>
        <taxon>Lactobacillales</taxon>
        <taxon>Streptococcaceae</taxon>
        <taxon>Streptococcus</taxon>
    </lineage>
</organism>
<keyword evidence="9" id="KW-1185">Reference proteome</keyword>
<dbReference type="Proteomes" id="UP000077317">
    <property type="component" value="Chromosome"/>
</dbReference>
<evidence type="ECO:0000256" key="5">
    <source>
        <dbReference type="ARBA" id="ARBA00022691"/>
    </source>
</evidence>
<keyword evidence="4 7" id="KW-0808">Transferase</keyword>
<dbReference type="STRING" id="1811193.A0O21_00185"/>
<dbReference type="PANTHER" id="PTHR30481:SF3">
    <property type="entry name" value="DNA ADENINE METHYLASE"/>
    <property type="match status" value="1"/>
</dbReference>
<evidence type="ECO:0000256" key="1">
    <source>
        <dbReference type="ARBA" id="ARBA00006594"/>
    </source>
</evidence>
<evidence type="ECO:0000256" key="3">
    <source>
        <dbReference type="ARBA" id="ARBA00022603"/>
    </source>
</evidence>
<reference evidence="8 9" key="1">
    <citation type="journal article" date="2016" name="Int. J. Syst. Evol. Microbiol.">
        <title>Streptococcuspantholopis sp. nov., isolated from faeces of the Tibetan antelope (Pantholops hodgsonii).</title>
        <authorList>
            <person name="Bai X."/>
            <person name="Xiong Y."/>
            <person name="Lu S."/>
            <person name="Jin D."/>
            <person name="Lai X."/>
            <person name="Yang J."/>
            <person name="Niu L."/>
            <person name="Hu S."/>
            <person name="Meng X."/>
            <person name="Pu J."/>
            <person name="Ye C."/>
            <person name="Xu J."/>
        </authorList>
    </citation>
    <scope>NUCLEOTIDE SEQUENCE [LARGE SCALE GENOMIC DNA]</scope>
    <source>
        <strain evidence="8 9">TA 26</strain>
    </source>
</reference>
<dbReference type="InterPro" id="IPR029063">
    <property type="entry name" value="SAM-dependent_MTases_sf"/>
</dbReference>